<dbReference type="InParanoid" id="A0A1Y2E732"/>
<accession>A0A1Y2E732</accession>
<organism evidence="1 2">
    <name type="scientific">Pseudomassariella vexata</name>
    <dbReference type="NCBI Taxonomy" id="1141098"/>
    <lineage>
        <taxon>Eukaryota</taxon>
        <taxon>Fungi</taxon>
        <taxon>Dikarya</taxon>
        <taxon>Ascomycota</taxon>
        <taxon>Pezizomycotina</taxon>
        <taxon>Sordariomycetes</taxon>
        <taxon>Xylariomycetidae</taxon>
        <taxon>Amphisphaeriales</taxon>
        <taxon>Pseudomassariaceae</taxon>
        <taxon>Pseudomassariella</taxon>
    </lineage>
</organism>
<proteinExistence type="predicted"/>
<reference evidence="1 2" key="1">
    <citation type="submission" date="2016-07" db="EMBL/GenBank/DDBJ databases">
        <title>Pervasive Adenine N6-methylation of Active Genes in Fungi.</title>
        <authorList>
            <consortium name="DOE Joint Genome Institute"/>
            <person name="Mondo S.J."/>
            <person name="Dannebaum R.O."/>
            <person name="Kuo R.C."/>
            <person name="Labutti K."/>
            <person name="Haridas S."/>
            <person name="Kuo A."/>
            <person name="Salamov A."/>
            <person name="Ahrendt S.R."/>
            <person name="Lipzen A."/>
            <person name="Sullivan W."/>
            <person name="Andreopoulos W.B."/>
            <person name="Clum A."/>
            <person name="Lindquist E."/>
            <person name="Daum C."/>
            <person name="Ramamoorthy G.K."/>
            <person name="Gryganskyi A."/>
            <person name="Culley D."/>
            <person name="Magnuson J.K."/>
            <person name="James T.Y."/>
            <person name="O'Malley M.A."/>
            <person name="Stajich J.E."/>
            <person name="Spatafora J.W."/>
            <person name="Visel A."/>
            <person name="Grigoriev I.V."/>
        </authorList>
    </citation>
    <scope>NUCLEOTIDE SEQUENCE [LARGE SCALE GENOMIC DNA]</scope>
    <source>
        <strain evidence="1 2">CBS 129021</strain>
    </source>
</reference>
<keyword evidence="2" id="KW-1185">Reference proteome</keyword>
<dbReference type="RefSeq" id="XP_040717963.1">
    <property type="nucleotide sequence ID" value="XM_040858156.1"/>
</dbReference>
<protein>
    <submittedName>
        <fullName evidence="1">Uncharacterized protein</fullName>
    </submittedName>
</protein>
<evidence type="ECO:0000313" key="2">
    <source>
        <dbReference type="Proteomes" id="UP000193689"/>
    </source>
</evidence>
<dbReference type="AlphaFoldDB" id="A0A1Y2E732"/>
<dbReference type="GeneID" id="63774368"/>
<dbReference type="Proteomes" id="UP000193689">
    <property type="component" value="Unassembled WGS sequence"/>
</dbReference>
<gene>
    <name evidence="1" type="ORF">BCR38DRAFT_407319</name>
</gene>
<evidence type="ECO:0000313" key="1">
    <source>
        <dbReference type="EMBL" id="ORY67339.1"/>
    </source>
</evidence>
<sequence length="149" mass="16506">MPHVRGMHDLGVVNQIAHDRRSWVCGNPIGREARLADHGSYKSGGNKKHQIIQARVTDRLVAAGIIDRGGEYKEKCSFYDVKHKVISYAMITSHKSHFLFEVTGKLAGGLLSQAAAEVIKQIGAASCWHSSGWKPVTRALERVIQCDMR</sequence>
<name>A0A1Y2E732_9PEZI</name>
<comment type="caution">
    <text evidence="1">The sequence shown here is derived from an EMBL/GenBank/DDBJ whole genome shotgun (WGS) entry which is preliminary data.</text>
</comment>
<dbReference type="EMBL" id="MCFJ01000004">
    <property type="protein sequence ID" value="ORY67339.1"/>
    <property type="molecule type" value="Genomic_DNA"/>
</dbReference>